<dbReference type="GO" id="GO:0016020">
    <property type="term" value="C:membrane"/>
    <property type="evidence" value="ECO:0007669"/>
    <property type="project" value="UniProtKB-SubCell"/>
</dbReference>
<evidence type="ECO:0000313" key="12">
    <source>
        <dbReference type="EMBL" id="CRG90975.1"/>
    </source>
</evidence>
<dbReference type="InterPro" id="IPR044726">
    <property type="entry name" value="ABCC_6TM_D2"/>
</dbReference>
<organism evidence="12 13">
    <name type="scientific">Talaromyces islandicus</name>
    <name type="common">Penicillium islandicum</name>
    <dbReference type="NCBI Taxonomy" id="28573"/>
    <lineage>
        <taxon>Eukaryota</taxon>
        <taxon>Fungi</taxon>
        <taxon>Dikarya</taxon>
        <taxon>Ascomycota</taxon>
        <taxon>Pezizomycotina</taxon>
        <taxon>Eurotiomycetes</taxon>
        <taxon>Eurotiomycetidae</taxon>
        <taxon>Eurotiales</taxon>
        <taxon>Trichocomaceae</taxon>
        <taxon>Talaromyces</taxon>
        <taxon>Talaromyces sect. Islandici</taxon>
    </lineage>
</organism>
<sequence>MEFSGCFNDESLGPTVEGCRGDFDFTIKFEKIFFILLPSTLFIAIGLPRLVYLIRQPVLVDGGGGRLLQAAKFLIMKISLQSQIALSVYSIIQLALLVLSIVKSNKFVVFFISSAAVTVASVFFMLALSYLEHFRSPRPAIILNAYLFLTILLDIAQTRTLWLASVSFDEITYSRLFTTAVVIKALLIILESQQKTRWLSWDTKEHSPEETSGLYSLGAFAWLNKLFLMGYKRTLTLDDLYPLDQAMVSNILHTKFADFILRGLRNRKNGLAMSTAKALAIPLLLPVGPRIALSAFQFCQPFLIDSLVSYLQIPPEQSSRNDGYGLIGAAALIYTGIAISGAIYWYLQERAMYMVRGLLAGVVYRKTLEAKLSAADDSAALTLMSTDVERIIQGLLNIHELWANVIEVALASWLLSRQIGVSFVAPLIVVGCCVVLTAFLARFAGPRQKTWMERIQKRVGLTSNVIGEMKHFKIAGLVGPVEESIQQMRVDELKAGARFRMILTWSVIIGYTPMCISPIVTFAFAARTLNTTTIFTSLSYLLLLSNPLAILFQMVPGFNAALTCLTRIQIFLERDSRADFRKSEFMRSKERMVTDRSTTRDGAVHPASAMSISRGNFGWEEDKLTLQDINLNIPASQLTIVIGPIASGKSTLCKVILGEAPFAQGEVTIGLGWLPGKVGFCDQTPYLSNTTIRQNIVGFSAFDEERYHEVLEASMLLQDLALLPSGDLTNVGSKGLTLSGGQKSRVCIARALYLDSRFLVFDDIFSGLDASTEDQVFRAIFSPTGLLRRRNATAVLCTHSIKHLPSADHIVALGSDGKIVEQGPFLDLMTNDSGYVYSLGVKEGSSEKSDDDRTFASSSSPTSPPKRLVVGAETARLTPKEESERAMGDSAVFRHYFARVKMWITMAMVICSIGWGFFNNFSVVWLRFWSQDVESANPRHSTPFYLGLYAFFQISSLICLFVDCLAVLVATTQVAGARIHKEALATVINAPLKFFTTTDTGVVTNHFSQDMTLIDGSLPMSLLNSSVIVATCIGVAAVIATSSQFLIITYPFLAAILWGIQKFYLRTSRQIRLLDLEAKSPLYAHFIDTIKGLATFRAFGWAEDGIALNNSLLDTSQRPAYLLAMIQRWLGFTLQLVVAGLAVVFVTLATQLRSNSAFTGASLITLMSFGDQLTLLVQQYTLLETSIGAVSRLKNFSEKVESENLAEEDIVPPREWPLKGGIEIHGVSASYGSVKKDGASGELNDCSSDGSSSARSAHIAIKEMTLSIAPGEKVAICGSSGRQTEPLANVPASGKSSTVLLLLKLLDPLPSTAQNITIDSTPLHKIDRQTLRQRIIAIPQDPVFLPDGTSFQANLDPFTASTYAECRAVLETVGIWPVIADRGGLAAGLASDTLSAGQKQLFCLARAVLRARIRARERVAKLGENAAPSGILILDEVSSSVDQDTDRAMQSIIRTEFEGYTIVMVSHRLEMVMEFDTMVVMEKGEIIKTGPPEELLKWEEGRFRKLY</sequence>
<dbReference type="InterPro" id="IPR011527">
    <property type="entry name" value="ABC1_TM_dom"/>
</dbReference>
<dbReference type="PROSITE" id="PS50893">
    <property type="entry name" value="ABC_TRANSPORTER_2"/>
    <property type="match status" value="2"/>
</dbReference>
<dbReference type="InterPro" id="IPR036640">
    <property type="entry name" value="ABC1_TM_sf"/>
</dbReference>
<keyword evidence="3 9" id="KW-0812">Transmembrane</keyword>
<evidence type="ECO:0000256" key="9">
    <source>
        <dbReference type="SAM" id="Phobius"/>
    </source>
</evidence>
<dbReference type="SUPFAM" id="SSF52540">
    <property type="entry name" value="P-loop containing nucleoside triphosphate hydrolases"/>
    <property type="match status" value="2"/>
</dbReference>
<comment type="subcellular location">
    <subcellularLocation>
        <location evidence="1">Membrane</location>
        <topology evidence="1">Multi-pass membrane protein</topology>
    </subcellularLocation>
</comment>
<feature type="domain" description="ABC transmembrane type-1" evidence="11">
    <location>
        <begin position="291"/>
        <end position="560"/>
    </location>
</feature>
<dbReference type="PANTHER" id="PTHR24223:SF345">
    <property type="entry name" value="ABC MULTIDRUG TRANSPORTER (EUROFUNG)"/>
    <property type="match status" value="1"/>
</dbReference>
<feature type="transmembrane region" description="Helical" evidence="9">
    <location>
        <begin position="108"/>
        <end position="131"/>
    </location>
</feature>
<dbReference type="Gene3D" id="3.40.50.300">
    <property type="entry name" value="P-loop containing nucleotide triphosphate hydrolases"/>
    <property type="match status" value="2"/>
</dbReference>
<dbReference type="OrthoDB" id="6500128at2759"/>
<keyword evidence="5" id="KW-0067">ATP-binding</keyword>
<dbReference type="InterPro" id="IPR027417">
    <property type="entry name" value="P-loop_NTPase"/>
</dbReference>
<evidence type="ECO:0000256" key="5">
    <source>
        <dbReference type="ARBA" id="ARBA00022840"/>
    </source>
</evidence>
<feature type="transmembrane region" description="Helical" evidence="9">
    <location>
        <begin position="143"/>
        <end position="165"/>
    </location>
</feature>
<evidence type="ECO:0000256" key="4">
    <source>
        <dbReference type="ARBA" id="ARBA00022741"/>
    </source>
</evidence>
<dbReference type="STRING" id="28573.A0A0U1M611"/>
<feature type="domain" description="ABC transmembrane type-1" evidence="11">
    <location>
        <begin position="907"/>
        <end position="1185"/>
    </location>
</feature>
<dbReference type="SUPFAM" id="SSF90123">
    <property type="entry name" value="ABC transporter transmembrane region"/>
    <property type="match status" value="2"/>
</dbReference>
<evidence type="ECO:0000313" key="13">
    <source>
        <dbReference type="Proteomes" id="UP000054383"/>
    </source>
</evidence>
<dbReference type="InterPro" id="IPR050173">
    <property type="entry name" value="ABC_transporter_C-like"/>
</dbReference>
<evidence type="ECO:0000256" key="8">
    <source>
        <dbReference type="SAM" id="MobiDB-lite"/>
    </source>
</evidence>
<feature type="domain" description="ABC transporter" evidence="10">
    <location>
        <begin position="1241"/>
        <end position="1506"/>
    </location>
</feature>
<feature type="domain" description="ABC transporter" evidence="10">
    <location>
        <begin position="607"/>
        <end position="841"/>
    </location>
</feature>
<feature type="transmembrane region" description="Helical" evidence="9">
    <location>
        <begin position="538"/>
        <end position="562"/>
    </location>
</feature>
<dbReference type="Pfam" id="PF00005">
    <property type="entry name" value="ABC_tran"/>
    <property type="match status" value="2"/>
</dbReference>
<feature type="compositionally biased region" description="Basic and acidic residues" evidence="8">
    <location>
        <begin position="844"/>
        <end position="854"/>
    </location>
</feature>
<dbReference type="EMBL" id="CVMT01000009">
    <property type="protein sequence ID" value="CRG90975.1"/>
    <property type="molecule type" value="Genomic_DNA"/>
</dbReference>
<feature type="transmembrane region" description="Helical" evidence="9">
    <location>
        <begin position="1021"/>
        <end position="1039"/>
    </location>
</feature>
<keyword evidence="7 9" id="KW-0472">Membrane</keyword>
<dbReference type="FunFam" id="1.20.1560.10:FF:000066">
    <property type="entry name" value="ABC multidrug transporter (Eurofung)"/>
    <property type="match status" value="1"/>
</dbReference>
<evidence type="ECO:0000256" key="6">
    <source>
        <dbReference type="ARBA" id="ARBA00022989"/>
    </source>
</evidence>
<evidence type="ECO:0000259" key="10">
    <source>
        <dbReference type="PROSITE" id="PS50893"/>
    </source>
</evidence>
<dbReference type="Proteomes" id="UP000054383">
    <property type="component" value="Unassembled WGS sequence"/>
</dbReference>
<dbReference type="InterPro" id="IPR017871">
    <property type="entry name" value="ABC_transporter-like_CS"/>
</dbReference>
<dbReference type="CDD" id="cd03250">
    <property type="entry name" value="ABCC_MRP_domain1"/>
    <property type="match status" value="1"/>
</dbReference>
<dbReference type="Pfam" id="PF24357">
    <property type="entry name" value="TMD0_ABC"/>
    <property type="match status" value="1"/>
</dbReference>
<dbReference type="PANTHER" id="PTHR24223">
    <property type="entry name" value="ATP-BINDING CASSETTE SUB-FAMILY C"/>
    <property type="match status" value="1"/>
</dbReference>
<gene>
    <name evidence="12" type="ORF">PISL3812_08023</name>
</gene>
<dbReference type="GO" id="GO:0005524">
    <property type="term" value="F:ATP binding"/>
    <property type="evidence" value="ECO:0007669"/>
    <property type="project" value="UniProtKB-KW"/>
</dbReference>
<feature type="transmembrane region" description="Helical" evidence="9">
    <location>
        <begin position="1045"/>
        <end position="1065"/>
    </location>
</feature>
<dbReference type="FunFam" id="1.20.1560.10:FF:000055">
    <property type="entry name" value="ABC multidrug transporter (Eurofung)"/>
    <property type="match status" value="1"/>
</dbReference>
<name>A0A0U1M611_TALIS</name>
<feature type="transmembrane region" description="Helical" evidence="9">
    <location>
        <begin position="32"/>
        <end position="52"/>
    </location>
</feature>
<keyword evidence="2" id="KW-0813">Transport</keyword>
<protein>
    <submittedName>
        <fullName evidence="12">Canalicular multispecific organic anion transporter 1</fullName>
    </submittedName>
</protein>
<dbReference type="CDD" id="cd18579">
    <property type="entry name" value="ABC_6TM_ABCC_D1"/>
    <property type="match status" value="1"/>
</dbReference>
<dbReference type="GO" id="GO:0016887">
    <property type="term" value="F:ATP hydrolysis activity"/>
    <property type="evidence" value="ECO:0007669"/>
    <property type="project" value="InterPro"/>
</dbReference>
<feature type="transmembrane region" description="Helical" evidence="9">
    <location>
        <begin position="323"/>
        <end position="347"/>
    </location>
</feature>
<dbReference type="PROSITE" id="PS00211">
    <property type="entry name" value="ABC_TRANSPORTER_1"/>
    <property type="match status" value="2"/>
</dbReference>
<evidence type="ECO:0000256" key="2">
    <source>
        <dbReference type="ARBA" id="ARBA00022448"/>
    </source>
</evidence>
<dbReference type="InterPro" id="IPR003439">
    <property type="entry name" value="ABC_transporter-like_ATP-bd"/>
</dbReference>
<evidence type="ECO:0000259" key="11">
    <source>
        <dbReference type="PROSITE" id="PS50929"/>
    </source>
</evidence>
<dbReference type="SMART" id="SM00382">
    <property type="entry name" value="AAA"/>
    <property type="match status" value="2"/>
</dbReference>
<evidence type="ECO:0000256" key="1">
    <source>
        <dbReference type="ARBA" id="ARBA00004141"/>
    </source>
</evidence>
<feature type="region of interest" description="Disordered" evidence="8">
    <location>
        <begin position="843"/>
        <end position="866"/>
    </location>
</feature>
<feature type="transmembrane region" description="Helical" evidence="9">
    <location>
        <begin position="502"/>
        <end position="526"/>
    </location>
</feature>
<dbReference type="OMA" id="QLHEFWA"/>
<dbReference type="Gene3D" id="1.20.1560.10">
    <property type="entry name" value="ABC transporter type 1, transmembrane domain"/>
    <property type="match status" value="2"/>
</dbReference>
<dbReference type="GO" id="GO:0140359">
    <property type="term" value="F:ABC-type transporter activity"/>
    <property type="evidence" value="ECO:0007669"/>
    <property type="project" value="InterPro"/>
</dbReference>
<feature type="transmembrane region" description="Helical" evidence="9">
    <location>
        <begin position="946"/>
        <end position="971"/>
    </location>
</feature>
<feature type="transmembrane region" description="Helical" evidence="9">
    <location>
        <begin position="903"/>
        <end position="926"/>
    </location>
</feature>
<feature type="transmembrane region" description="Helical" evidence="9">
    <location>
        <begin position="1129"/>
        <end position="1149"/>
    </location>
</feature>
<dbReference type="InterPro" id="IPR056227">
    <property type="entry name" value="TMD0_ABC"/>
</dbReference>
<reference evidence="12 13" key="1">
    <citation type="submission" date="2015-04" db="EMBL/GenBank/DDBJ databases">
        <authorList>
            <person name="Syromyatnikov M.Y."/>
            <person name="Popov V.N."/>
        </authorList>
    </citation>
    <scope>NUCLEOTIDE SEQUENCE [LARGE SCALE GENOMIC DNA]</scope>
    <source>
        <strain evidence="12">WF-38-12</strain>
    </source>
</reference>
<dbReference type="PROSITE" id="PS50929">
    <property type="entry name" value="ABC_TM1F"/>
    <property type="match status" value="2"/>
</dbReference>
<keyword evidence="6 9" id="KW-1133">Transmembrane helix</keyword>
<feature type="transmembrane region" description="Helical" evidence="9">
    <location>
        <begin position="423"/>
        <end position="444"/>
    </location>
</feature>
<keyword evidence="13" id="KW-1185">Reference proteome</keyword>
<dbReference type="CDD" id="cd18580">
    <property type="entry name" value="ABC_6TM_ABCC_D2"/>
    <property type="match status" value="1"/>
</dbReference>
<evidence type="ECO:0000256" key="7">
    <source>
        <dbReference type="ARBA" id="ARBA00023136"/>
    </source>
</evidence>
<accession>A0A0U1M611</accession>
<keyword evidence="4" id="KW-0547">Nucleotide-binding</keyword>
<proteinExistence type="predicted"/>
<feature type="transmembrane region" description="Helical" evidence="9">
    <location>
        <begin position="84"/>
        <end position="102"/>
    </location>
</feature>
<evidence type="ECO:0000256" key="3">
    <source>
        <dbReference type="ARBA" id="ARBA00022692"/>
    </source>
</evidence>
<dbReference type="Pfam" id="PF00664">
    <property type="entry name" value="ABC_membrane"/>
    <property type="match status" value="1"/>
</dbReference>
<dbReference type="InterPro" id="IPR003593">
    <property type="entry name" value="AAA+_ATPase"/>
</dbReference>
<dbReference type="InterPro" id="IPR044746">
    <property type="entry name" value="ABCC_6TM_D1"/>
</dbReference>